<dbReference type="AlphaFoldDB" id="B7J3P2"/>
<reference evidence="1 2" key="1">
    <citation type="journal article" date="2008" name="BMC Genomics">
        <title>Acidithiobacillus ferrooxidans metabolism: from genome sequence to industrial applications.</title>
        <authorList>
            <person name="Valdes J."/>
            <person name="Pedroso I."/>
            <person name="Quatrini R."/>
            <person name="Dodson R.J."/>
            <person name="Tettelin H."/>
            <person name="Blake R.II."/>
            <person name="Eisen J.A."/>
            <person name="Holmes D.S."/>
        </authorList>
    </citation>
    <scope>NUCLEOTIDE SEQUENCE [LARGE SCALE GENOMIC DNA]</scope>
    <source>
        <strain evidence="2">ATCC 23270 / DSM 14882 / CIP 104768 / NCIMB 8455</strain>
    </source>
</reference>
<evidence type="ECO:0000313" key="2">
    <source>
        <dbReference type="Proteomes" id="UP000001362"/>
    </source>
</evidence>
<dbReference type="KEGG" id="afr:AFE_0146"/>
<protein>
    <submittedName>
        <fullName evidence="1">Uncharacterized protein</fullName>
    </submittedName>
</protein>
<accession>B7J3P2</accession>
<dbReference type="PaxDb" id="243159-AFE_0146"/>
<evidence type="ECO:0000313" key="1">
    <source>
        <dbReference type="EMBL" id="ACK80955.1"/>
    </source>
</evidence>
<dbReference type="Proteomes" id="UP000001362">
    <property type="component" value="Chromosome"/>
</dbReference>
<dbReference type="EMBL" id="CP001219">
    <property type="protein sequence ID" value="ACK80955.1"/>
    <property type="molecule type" value="Genomic_DNA"/>
</dbReference>
<gene>
    <name evidence="1" type="ordered locus">AFE_0146</name>
</gene>
<name>B7J3P2_ACIF2</name>
<dbReference type="HOGENOM" id="CLU_3131185_0_0_6"/>
<organism evidence="1 2">
    <name type="scientific">Acidithiobacillus ferrooxidans (strain ATCC 23270 / DSM 14882 / CIP 104768 / NCIMB 8455)</name>
    <name type="common">Ferrobacillus ferrooxidans (strain ATCC 23270)</name>
    <dbReference type="NCBI Taxonomy" id="243159"/>
    <lineage>
        <taxon>Bacteria</taxon>
        <taxon>Pseudomonadati</taxon>
        <taxon>Pseudomonadota</taxon>
        <taxon>Acidithiobacillia</taxon>
        <taxon>Acidithiobacillales</taxon>
        <taxon>Acidithiobacillaceae</taxon>
        <taxon>Acidithiobacillus</taxon>
    </lineage>
</organism>
<keyword evidence="2" id="KW-1185">Reference proteome</keyword>
<proteinExistence type="predicted"/>
<sequence length="49" mass="5930">MASINRRGKYWRVQIRKRRRWHLRGLSRFASPWDSSERMASLDRLGGEV</sequence>